<dbReference type="EMBL" id="VEVO01000018">
    <property type="protein sequence ID" value="KAF0027906.1"/>
    <property type="molecule type" value="Genomic_DNA"/>
</dbReference>
<reference evidence="2 3" key="1">
    <citation type="submission" date="2019-06" db="EMBL/GenBank/DDBJ databases">
        <title>Draft genomes of female and male turbot (Scophthalmus maximus).</title>
        <authorList>
            <person name="Xu H."/>
            <person name="Xu X.-W."/>
            <person name="Shao C."/>
            <person name="Chen S."/>
        </authorList>
    </citation>
    <scope>NUCLEOTIDE SEQUENCE [LARGE SCALE GENOMIC DNA]</scope>
    <source>
        <strain evidence="2">Ysfricsl-2016a</strain>
        <tissue evidence="2">Blood</tissue>
    </source>
</reference>
<accession>A0A6A4RYG8</accession>
<protein>
    <submittedName>
        <fullName evidence="2">Uncharacterized protein</fullName>
    </submittedName>
</protein>
<evidence type="ECO:0000256" key="1">
    <source>
        <dbReference type="SAM" id="MobiDB-lite"/>
    </source>
</evidence>
<dbReference type="Proteomes" id="UP000438429">
    <property type="component" value="Unassembled WGS sequence"/>
</dbReference>
<comment type="caution">
    <text evidence="2">The sequence shown here is derived from an EMBL/GenBank/DDBJ whole genome shotgun (WGS) entry which is preliminary data.</text>
</comment>
<name>A0A6A4RYG8_SCOMX</name>
<evidence type="ECO:0000313" key="2">
    <source>
        <dbReference type="EMBL" id="KAF0027906.1"/>
    </source>
</evidence>
<proteinExistence type="predicted"/>
<gene>
    <name evidence="2" type="ORF">F2P81_020647</name>
</gene>
<sequence>MDPTIGRSVRVQTRQKPSGHVSQRLTQVSLETRAPSQSHKLQQDESRRKRNLRHLLFILCLNAVLKKIPSYESVSSSVTSSTWTATVGYEPD</sequence>
<feature type="compositionally biased region" description="Polar residues" evidence="1">
    <location>
        <begin position="10"/>
        <end position="40"/>
    </location>
</feature>
<feature type="region of interest" description="Disordered" evidence="1">
    <location>
        <begin position="1"/>
        <end position="47"/>
    </location>
</feature>
<organism evidence="2 3">
    <name type="scientific">Scophthalmus maximus</name>
    <name type="common">Turbot</name>
    <name type="synonym">Psetta maxima</name>
    <dbReference type="NCBI Taxonomy" id="52904"/>
    <lineage>
        <taxon>Eukaryota</taxon>
        <taxon>Metazoa</taxon>
        <taxon>Chordata</taxon>
        <taxon>Craniata</taxon>
        <taxon>Vertebrata</taxon>
        <taxon>Euteleostomi</taxon>
        <taxon>Actinopterygii</taxon>
        <taxon>Neopterygii</taxon>
        <taxon>Teleostei</taxon>
        <taxon>Neoteleostei</taxon>
        <taxon>Acanthomorphata</taxon>
        <taxon>Carangaria</taxon>
        <taxon>Pleuronectiformes</taxon>
        <taxon>Pleuronectoidei</taxon>
        <taxon>Scophthalmidae</taxon>
        <taxon>Scophthalmus</taxon>
    </lineage>
</organism>
<dbReference type="AlphaFoldDB" id="A0A6A4RYG8"/>
<evidence type="ECO:0000313" key="3">
    <source>
        <dbReference type="Proteomes" id="UP000438429"/>
    </source>
</evidence>